<keyword evidence="1" id="KW-0732">Signal</keyword>
<sequence length="424" mass="42991">MRRAGLMVAAAVTAVAVQAAPAHADSTVVVRGLDFSGGLTSLAITGCPGLFDRVAEPISTYLSKAADVPLGSRALKYDLAGGNAVGAQHAVASMTGTTVAGMSVQAPQGTTGVAYAGYQSPADYGTNLVWVGRADLTAAAGGWQQVDATGLTYTWTQYDLAAQRPAPLADAAADAATAEAPATVDSFVAAHGGDGPGFWTVGFGCDGNPFKVDALRVGTPGNVTTYDLEGYTSRTAIGGSRSRVAPGDGVTLRGTLRDERGAALPHGLLVLESQPYGASGFSPVEGATAPVDGGDPTVTVEPTTHTVYRWRFAGTWSVDGSVSPTFTVDVATLVDAALDVSGGAGQPLAVAGGTNPPQPGVRATLWEVTPHGRAEVAHTVVGKDGRYSFEVPEGHTGRFVVTVPAAHGNLAGQSPVVLVRALQR</sequence>
<dbReference type="RefSeq" id="WP_185252329.1">
    <property type="nucleotide sequence ID" value="NZ_JACKXE010000001.1"/>
</dbReference>
<evidence type="ECO:0000313" key="2">
    <source>
        <dbReference type="EMBL" id="MBB6627137.1"/>
    </source>
</evidence>
<organism evidence="2 3">
    <name type="scientific">Nocardioides luti</name>
    <dbReference type="NCBI Taxonomy" id="2761101"/>
    <lineage>
        <taxon>Bacteria</taxon>
        <taxon>Bacillati</taxon>
        <taxon>Actinomycetota</taxon>
        <taxon>Actinomycetes</taxon>
        <taxon>Propionibacteriales</taxon>
        <taxon>Nocardioidaceae</taxon>
        <taxon>Nocardioides</taxon>
    </lineage>
</organism>
<protein>
    <submittedName>
        <fullName evidence="2">Uncharacterized protein</fullName>
    </submittedName>
</protein>
<dbReference type="AlphaFoldDB" id="A0A7X0RF98"/>
<keyword evidence="3" id="KW-1185">Reference proteome</keyword>
<gene>
    <name evidence="2" type="ORF">H5V45_07365</name>
</gene>
<accession>A0A7X0RF98</accession>
<dbReference type="EMBL" id="JACKXE010000001">
    <property type="protein sequence ID" value="MBB6627137.1"/>
    <property type="molecule type" value="Genomic_DNA"/>
</dbReference>
<feature type="signal peptide" evidence="1">
    <location>
        <begin position="1"/>
        <end position="24"/>
    </location>
</feature>
<evidence type="ECO:0000256" key="1">
    <source>
        <dbReference type="SAM" id="SignalP"/>
    </source>
</evidence>
<name>A0A7X0RF98_9ACTN</name>
<comment type="caution">
    <text evidence="2">The sequence shown here is derived from an EMBL/GenBank/DDBJ whole genome shotgun (WGS) entry which is preliminary data.</text>
</comment>
<proteinExistence type="predicted"/>
<dbReference type="Proteomes" id="UP000523955">
    <property type="component" value="Unassembled WGS sequence"/>
</dbReference>
<reference evidence="2 3" key="1">
    <citation type="submission" date="2020-08" db="EMBL/GenBank/DDBJ databases">
        <authorList>
            <person name="Seo M.-J."/>
        </authorList>
    </citation>
    <scope>NUCLEOTIDE SEQUENCE [LARGE SCALE GENOMIC DNA]</scope>
    <source>
        <strain evidence="2 3">KIGAM211</strain>
    </source>
</reference>
<evidence type="ECO:0000313" key="3">
    <source>
        <dbReference type="Proteomes" id="UP000523955"/>
    </source>
</evidence>
<feature type="chain" id="PRO_5030609367" evidence="1">
    <location>
        <begin position="25"/>
        <end position="424"/>
    </location>
</feature>